<keyword evidence="5 8" id="KW-0812">Transmembrane</keyword>
<feature type="transmembrane region" description="Helical" evidence="8">
    <location>
        <begin position="236"/>
        <end position="265"/>
    </location>
</feature>
<dbReference type="PANTHER" id="PTHR30472">
    <property type="entry name" value="FERRIC ENTEROBACTIN TRANSPORT SYSTEM PERMEASE PROTEIN"/>
    <property type="match status" value="1"/>
</dbReference>
<gene>
    <name evidence="9" type="primary">btuC</name>
    <name evidence="9" type="ORF">J2R62_13075</name>
</gene>
<proteinExistence type="inferred from homology"/>
<dbReference type="GO" id="GO:0005886">
    <property type="term" value="C:plasma membrane"/>
    <property type="evidence" value="ECO:0007669"/>
    <property type="project" value="UniProtKB-SubCell"/>
</dbReference>
<reference evidence="9" key="1">
    <citation type="submission" date="2021-03" db="EMBL/GenBank/DDBJ databases">
        <title>Plesiomonas shigelloides zfcc0051, isolated from zebrafish feces.</title>
        <authorList>
            <person name="Vanderhoek Z."/>
            <person name="Gaulke C."/>
        </authorList>
    </citation>
    <scope>NUCLEOTIDE SEQUENCE</scope>
    <source>
        <strain evidence="9">Zfcc0051</strain>
    </source>
</reference>
<dbReference type="EMBL" id="JAFNAA010000015">
    <property type="protein sequence ID" value="MBO1109127.1"/>
    <property type="molecule type" value="Genomic_DNA"/>
</dbReference>
<keyword evidence="6 8" id="KW-1133">Transmembrane helix</keyword>
<evidence type="ECO:0000313" key="9">
    <source>
        <dbReference type="EMBL" id="MBO1109127.1"/>
    </source>
</evidence>
<evidence type="ECO:0000313" key="10">
    <source>
        <dbReference type="Proteomes" id="UP000664658"/>
    </source>
</evidence>
<dbReference type="CDD" id="cd06550">
    <property type="entry name" value="TM_ABC_iron-siderophores_like"/>
    <property type="match status" value="1"/>
</dbReference>
<feature type="transmembrane region" description="Helical" evidence="8">
    <location>
        <begin position="148"/>
        <end position="168"/>
    </location>
</feature>
<dbReference type="InterPro" id="IPR037294">
    <property type="entry name" value="ABC_BtuC-like"/>
</dbReference>
<evidence type="ECO:0000256" key="6">
    <source>
        <dbReference type="ARBA" id="ARBA00022989"/>
    </source>
</evidence>
<comment type="similarity">
    <text evidence="2">Belongs to the binding-protein-dependent transport system permease family. FecCD subfamily.</text>
</comment>
<keyword evidence="7 8" id="KW-0472">Membrane</keyword>
<feature type="transmembrane region" description="Helical" evidence="8">
    <location>
        <begin position="59"/>
        <end position="79"/>
    </location>
</feature>
<feature type="transmembrane region" description="Helical" evidence="8">
    <location>
        <begin position="91"/>
        <end position="110"/>
    </location>
</feature>
<dbReference type="NCBIfam" id="NF003001">
    <property type="entry name" value="PRK03784.1"/>
    <property type="match status" value="1"/>
</dbReference>
<dbReference type="InterPro" id="IPR000522">
    <property type="entry name" value="ABC_transptr_permease_BtuC"/>
</dbReference>
<evidence type="ECO:0000256" key="7">
    <source>
        <dbReference type="ARBA" id="ARBA00023136"/>
    </source>
</evidence>
<dbReference type="Pfam" id="PF01032">
    <property type="entry name" value="FecCD"/>
    <property type="match status" value="1"/>
</dbReference>
<dbReference type="PANTHER" id="PTHR30472:SF29">
    <property type="entry name" value="VITAMIN B12 IMPORT SYSTEM PERMEASE PROTEIN BTUC"/>
    <property type="match status" value="1"/>
</dbReference>
<evidence type="ECO:0000256" key="8">
    <source>
        <dbReference type="SAM" id="Phobius"/>
    </source>
</evidence>
<dbReference type="SUPFAM" id="SSF81345">
    <property type="entry name" value="ABC transporter involved in vitamin B12 uptake, BtuC"/>
    <property type="match status" value="1"/>
</dbReference>
<dbReference type="FunFam" id="1.10.3470.10:FF:000001">
    <property type="entry name" value="Vitamin B12 ABC transporter permease BtuC"/>
    <property type="match status" value="1"/>
</dbReference>
<keyword evidence="4" id="KW-1003">Cell membrane</keyword>
<feature type="transmembrane region" description="Helical" evidence="8">
    <location>
        <begin position="20"/>
        <end position="39"/>
    </location>
</feature>
<dbReference type="AlphaFoldDB" id="A0A8I1W747"/>
<dbReference type="GO" id="GO:0015889">
    <property type="term" value="P:cobalamin transport"/>
    <property type="evidence" value="ECO:0007669"/>
    <property type="project" value="TreeGrafter"/>
</dbReference>
<evidence type="ECO:0000256" key="1">
    <source>
        <dbReference type="ARBA" id="ARBA00004651"/>
    </source>
</evidence>
<sequence>MPFYQLVLAQQQRCRRRLGYMALLVVALFVFSLAAGEQWVTLHNWHDPMTEMLVFQLRLPRLIVACLTGAALATAGAAMQNLFANPLAEPGLLGLSNGSGVLLVFAMWAYQGFPPLWLVSVLAITGALISTLFLLWLAHYRQLNNARLLLMGVALSILSGALMTWMVYLSDDLSLRQLMYWMMGSFSGISWSQLWLLPLLVIPLLWLLSRGPVFNLLMLGDTAARQLGLNTRVLRIMLVLAVAVIIGSSVALAGIISFVGLIVPHLLRLGGFTDQRYLLPACGLCGAAAMMLADLVARLSLNAAELPVGVVTASIGAPLFVWMLLRHVTGD</sequence>
<dbReference type="GO" id="GO:0022857">
    <property type="term" value="F:transmembrane transporter activity"/>
    <property type="evidence" value="ECO:0007669"/>
    <property type="project" value="InterPro"/>
</dbReference>
<feature type="transmembrane region" description="Helical" evidence="8">
    <location>
        <begin position="304"/>
        <end position="325"/>
    </location>
</feature>
<comment type="caution">
    <text evidence="9">The sequence shown here is derived from an EMBL/GenBank/DDBJ whole genome shotgun (WGS) entry which is preliminary data.</text>
</comment>
<protein>
    <submittedName>
        <fullName evidence="9">Vitamin B12 ABC transporter permease BtuC</fullName>
    </submittedName>
</protein>
<feature type="transmembrane region" description="Helical" evidence="8">
    <location>
        <begin position="277"/>
        <end position="297"/>
    </location>
</feature>
<evidence type="ECO:0000256" key="5">
    <source>
        <dbReference type="ARBA" id="ARBA00022692"/>
    </source>
</evidence>
<evidence type="ECO:0000256" key="2">
    <source>
        <dbReference type="ARBA" id="ARBA00007935"/>
    </source>
</evidence>
<feature type="transmembrane region" description="Helical" evidence="8">
    <location>
        <begin position="116"/>
        <end position="136"/>
    </location>
</feature>
<dbReference type="RefSeq" id="WP_207542390.1">
    <property type="nucleotide sequence ID" value="NZ_JAFNAA010000015.1"/>
</dbReference>
<feature type="transmembrane region" description="Helical" evidence="8">
    <location>
        <begin position="188"/>
        <end position="208"/>
    </location>
</feature>
<evidence type="ECO:0000256" key="4">
    <source>
        <dbReference type="ARBA" id="ARBA00022475"/>
    </source>
</evidence>
<organism evidence="9 10">
    <name type="scientific">Plesiomonas shigelloides</name>
    <name type="common">Aeromonas shigelloides</name>
    <dbReference type="NCBI Taxonomy" id="703"/>
    <lineage>
        <taxon>Bacteria</taxon>
        <taxon>Pseudomonadati</taxon>
        <taxon>Pseudomonadota</taxon>
        <taxon>Gammaproteobacteria</taxon>
        <taxon>Enterobacterales</taxon>
        <taxon>Enterobacteriaceae</taxon>
        <taxon>Plesiomonas</taxon>
    </lineage>
</organism>
<comment type="subcellular location">
    <subcellularLocation>
        <location evidence="1">Cell membrane</location>
        <topology evidence="1">Multi-pass membrane protein</topology>
    </subcellularLocation>
</comment>
<evidence type="ECO:0000256" key="3">
    <source>
        <dbReference type="ARBA" id="ARBA00022448"/>
    </source>
</evidence>
<accession>A0A8I1W747</accession>
<dbReference type="Proteomes" id="UP000664658">
    <property type="component" value="Unassembled WGS sequence"/>
</dbReference>
<name>A0A8I1W747_PLESH</name>
<keyword evidence="3" id="KW-0813">Transport</keyword>
<dbReference type="Gene3D" id="1.10.3470.10">
    <property type="entry name" value="ABC transporter involved in vitamin B12 uptake, BtuC"/>
    <property type="match status" value="1"/>
</dbReference>